<gene>
    <name evidence="1" type="ORF">BJ138DRAFT_1167396</name>
</gene>
<protein>
    <submittedName>
        <fullName evidence="1">Uncharacterized protein</fullName>
    </submittedName>
</protein>
<accession>A0ACB7ZSY9</accession>
<reference evidence="1" key="1">
    <citation type="journal article" date="2021" name="New Phytol.">
        <title>Evolutionary innovations through gain and loss of genes in the ectomycorrhizal Boletales.</title>
        <authorList>
            <person name="Wu G."/>
            <person name="Miyauchi S."/>
            <person name="Morin E."/>
            <person name="Kuo A."/>
            <person name="Drula E."/>
            <person name="Varga T."/>
            <person name="Kohler A."/>
            <person name="Feng B."/>
            <person name="Cao Y."/>
            <person name="Lipzen A."/>
            <person name="Daum C."/>
            <person name="Hundley H."/>
            <person name="Pangilinan J."/>
            <person name="Johnson J."/>
            <person name="Barry K."/>
            <person name="LaButti K."/>
            <person name="Ng V."/>
            <person name="Ahrendt S."/>
            <person name="Min B."/>
            <person name="Choi I.G."/>
            <person name="Park H."/>
            <person name="Plett J.M."/>
            <person name="Magnuson J."/>
            <person name="Spatafora J.W."/>
            <person name="Nagy L.G."/>
            <person name="Henrissat B."/>
            <person name="Grigoriev I.V."/>
            <person name="Yang Z.L."/>
            <person name="Xu J."/>
            <person name="Martin F.M."/>
        </authorList>
    </citation>
    <scope>NUCLEOTIDE SEQUENCE</scope>
    <source>
        <strain evidence="1">ATCC 28755</strain>
    </source>
</reference>
<evidence type="ECO:0000313" key="2">
    <source>
        <dbReference type="Proteomes" id="UP000790377"/>
    </source>
</evidence>
<dbReference type="Proteomes" id="UP000790377">
    <property type="component" value="Unassembled WGS sequence"/>
</dbReference>
<sequence>ARILVDGLPLQHYGIELEGENRVTCWIPSEAGKRFSIFWQDLLQYRICYQTGDIRVDGVSCRSKILGPVGANCTVEERYFHTSPTTGRPFVFSNLQHTDDDAYLRSAPGELGEIVLSIWPVRIVGEAAHRRIQPRQNQIVHERAKKSYSHCVAFGNDVALPFTRSLMTERMSAAPFATFVFKYRPLERLIADGIAPPPPSPRPNKRPFSDMSGGSGDEAARRVQALTERVKQLEAELKDHKRARTEAADEIIDLTA</sequence>
<organism evidence="1 2">
    <name type="scientific">Hygrophoropsis aurantiaca</name>
    <dbReference type="NCBI Taxonomy" id="72124"/>
    <lineage>
        <taxon>Eukaryota</taxon>
        <taxon>Fungi</taxon>
        <taxon>Dikarya</taxon>
        <taxon>Basidiomycota</taxon>
        <taxon>Agaricomycotina</taxon>
        <taxon>Agaricomycetes</taxon>
        <taxon>Agaricomycetidae</taxon>
        <taxon>Boletales</taxon>
        <taxon>Coniophorineae</taxon>
        <taxon>Hygrophoropsidaceae</taxon>
        <taxon>Hygrophoropsis</taxon>
    </lineage>
</organism>
<evidence type="ECO:0000313" key="1">
    <source>
        <dbReference type="EMBL" id="KAH7903923.1"/>
    </source>
</evidence>
<name>A0ACB7ZSY9_9AGAM</name>
<dbReference type="EMBL" id="MU268691">
    <property type="protein sequence ID" value="KAH7903923.1"/>
    <property type="molecule type" value="Genomic_DNA"/>
</dbReference>
<comment type="caution">
    <text evidence="1">The sequence shown here is derived from an EMBL/GenBank/DDBJ whole genome shotgun (WGS) entry which is preliminary data.</text>
</comment>
<feature type="non-terminal residue" evidence="1">
    <location>
        <position position="1"/>
    </location>
</feature>
<keyword evidence="2" id="KW-1185">Reference proteome</keyword>
<proteinExistence type="predicted"/>